<gene>
    <name evidence="1" type="ORF">SAMN04487974_102149</name>
</gene>
<organism evidence="1 2">
    <name type="scientific">Pelagibacterium luteolum</name>
    <dbReference type="NCBI Taxonomy" id="440168"/>
    <lineage>
        <taxon>Bacteria</taxon>
        <taxon>Pseudomonadati</taxon>
        <taxon>Pseudomonadota</taxon>
        <taxon>Alphaproteobacteria</taxon>
        <taxon>Hyphomicrobiales</taxon>
        <taxon>Devosiaceae</taxon>
        <taxon>Pelagibacterium</taxon>
    </lineage>
</organism>
<name>A0A1G7TK97_9HYPH</name>
<keyword evidence="2" id="KW-1185">Reference proteome</keyword>
<protein>
    <submittedName>
        <fullName evidence="1">Uncharacterized protein</fullName>
    </submittedName>
</protein>
<evidence type="ECO:0000313" key="2">
    <source>
        <dbReference type="Proteomes" id="UP000199495"/>
    </source>
</evidence>
<proteinExistence type="predicted"/>
<dbReference type="STRING" id="440168.SAMN04487974_102149"/>
<dbReference type="EMBL" id="FNCS01000002">
    <property type="protein sequence ID" value="SDG35099.1"/>
    <property type="molecule type" value="Genomic_DNA"/>
</dbReference>
<dbReference type="Proteomes" id="UP000199495">
    <property type="component" value="Unassembled WGS sequence"/>
</dbReference>
<dbReference type="AlphaFoldDB" id="A0A1G7TK97"/>
<sequence length="135" mass="15484">MLTNRTKSLAERAKGKTEMSTAVKARSILQETFPLHAGRNVTTALSEAYDALKRLERGLSRKTLEERGKRWSERRVKALWKGEARRIDYHEITDLEAVRAIQAKAEYRRLIADLRRVQAFVPADYQAEVGRSEAV</sequence>
<reference evidence="1 2" key="1">
    <citation type="submission" date="2016-10" db="EMBL/GenBank/DDBJ databases">
        <authorList>
            <person name="de Groot N.N."/>
        </authorList>
    </citation>
    <scope>NUCLEOTIDE SEQUENCE [LARGE SCALE GENOMIC DNA]</scope>
    <source>
        <strain evidence="1 2">CGMCC 1.10267</strain>
    </source>
</reference>
<accession>A0A1G7TK97</accession>
<evidence type="ECO:0000313" key="1">
    <source>
        <dbReference type="EMBL" id="SDG35099.1"/>
    </source>
</evidence>